<sequence length="376" mass="40075">MSPSEHRPSIDSAATAAPSHSSGDAADGRRQKSGGGRAKEKRRKLQVDPLNPSQPKPPPVPPVQGNPVPGRELDVPGEVTRYPNTWAKIRNFIREPVAEFLGTMLLCIFGNGVNCQVVLSTNRDISPMSKGDYLSISFGWAIGLAIAVWISGGVSGGHVNPAVTLALAVLRRFPWKKVPIYMLAQLLGSLCGAGIAYANYYHAIDIYEGGARTVPGTAVLFSSYPLDYLTNASAFFSEFLGTAILVLVVFMLMDASNGAPPTGLVPLALFVTLLGISASLGMETGFSINPARDLGPRIFTAMVGYGKDVFTFKHEWWIWGPVAGAFAGGLSGALVYDVFIFRGAESIINTPDAAARKRGAHARHEQRPNPAGVEIV</sequence>
<dbReference type="AlphaFoldDB" id="A0A165TYD2"/>
<keyword evidence="13" id="KW-1185">Reference proteome</keyword>
<evidence type="ECO:0000256" key="10">
    <source>
        <dbReference type="SAM" id="MobiDB-lite"/>
    </source>
</evidence>
<feature type="transmembrane region" description="Helical" evidence="11">
    <location>
        <begin position="180"/>
        <end position="200"/>
    </location>
</feature>
<dbReference type="InterPro" id="IPR050363">
    <property type="entry name" value="MIP/Aquaporin"/>
</dbReference>
<dbReference type="Proteomes" id="UP000076761">
    <property type="component" value="Unassembled WGS sequence"/>
</dbReference>
<dbReference type="EMBL" id="KV425562">
    <property type="protein sequence ID" value="KZT27359.1"/>
    <property type="molecule type" value="Genomic_DNA"/>
</dbReference>
<evidence type="ECO:0000256" key="5">
    <source>
        <dbReference type="ARBA" id="ARBA00022737"/>
    </source>
</evidence>
<evidence type="ECO:0000313" key="12">
    <source>
        <dbReference type="EMBL" id="KZT27359.1"/>
    </source>
</evidence>
<name>A0A165TYD2_9AGAM</name>
<dbReference type="PROSITE" id="PS00221">
    <property type="entry name" value="MIP"/>
    <property type="match status" value="1"/>
</dbReference>
<feature type="region of interest" description="Disordered" evidence="10">
    <location>
        <begin position="1"/>
        <end position="76"/>
    </location>
</feature>
<evidence type="ECO:0000256" key="2">
    <source>
        <dbReference type="ARBA" id="ARBA00006175"/>
    </source>
</evidence>
<dbReference type="SUPFAM" id="SSF81338">
    <property type="entry name" value="Aquaporin-like"/>
    <property type="match status" value="1"/>
</dbReference>
<dbReference type="FunCoup" id="A0A165TYD2">
    <property type="interactions" value="48"/>
</dbReference>
<feature type="transmembrane region" description="Helical" evidence="11">
    <location>
        <begin position="97"/>
        <end position="119"/>
    </location>
</feature>
<evidence type="ECO:0000256" key="9">
    <source>
        <dbReference type="RuleBase" id="RU000477"/>
    </source>
</evidence>
<dbReference type="Gene3D" id="1.20.1080.10">
    <property type="entry name" value="Glycerol uptake facilitator protein"/>
    <property type="match status" value="1"/>
</dbReference>
<organism evidence="12 13">
    <name type="scientific">Neolentinus lepideus HHB14362 ss-1</name>
    <dbReference type="NCBI Taxonomy" id="1314782"/>
    <lineage>
        <taxon>Eukaryota</taxon>
        <taxon>Fungi</taxon>
        <taxon>Dikarya</taxon>
        <taxon>Basidiomycota</taxon>
        <taxon>Agaricomycotina</taxon>
        <taxon>Agaricomycetes</taxon>
        <taxon>Gloeophyllales</taxon>
        <taxon>Gloeophyllaceae</taxon>
        <taxon>Neolentinus</taxon>
    </lineage>
</organism>
<keyword evidence="4 9" id="KW-0812">Transmembrane</keyword>
<protein>
    <submittedName>
        <fullName evidence="12">Aquaporin</fullName>
    </submittedName>
</protein>
<keyword evidence="5" id="KW-0677">Repeat</keyword>
<evidence type="ECO:0000256" key="8">
    <source>
        <dbReference type="ARBA" id="ARBA00034651"/>
    </source>
</evidence>
<comment type="similarity">
    <text evidence="2 9">Belongs to the MIP/aquaporin (TC 1.A.8) family.</text>
</comment>
<dbReference type="InParanoid" id="A0A165TYD2"/>
<evidence type="ECO:0000313" key="13">
    <source>
        <dbReference type="Proteomes" id="UP000076761"/>
    </source>
</evidence>
<keyword evidence="7 11" id="KW-0472">Membrane</keyword>
<evidence type="ECO:0000256" key="7">
    <source>
        <dbReference type="ARBA" id="ARBA00023136"/>
    </source>
</evidence>
<keyword evidence="3 9" id="KW-0813">Transport</keyword>
<dbReference type="CDD" id="cd00333">
    <property type="entry name" value="MIP"/>
    <property type="match status" value="1"/>
</dbReference>
<dbReference type="OrthoDB" id="3222at2759"/>
<dbReference type="InterPro" id="IPR022357">
    <property type="entry name" value="MIP_CS"/>
</dbReference>
<feature type="transmembrane region" description="Helical" evidence="11">
    <location>
        <begin position="232"/>
        <end position="252"/>
    </location>
</feature>
<feature type="region of interest" description="Disordered" evidence="10">
    <location>
        <begin position="357"/>
        <end position="376"/>
    </location>
</feature>
<feature type="transmembrane region" description="Helical" evidence="11">
    <location>
        <begin position="316"/>
        <end position="339"/>
    </location>
</feature>
<dbReference type="PANTHER" id="PTHR43829:SF9">
    <property type="entry name" value="AQUAPORIN-9"/>
    <property type="match status" value="1"/>
</dbReference>
<feature type="transmembrane region" description="Helical" evidence="11">
    <location>
        <begin position="264"/>
        <end position="282"/>
    </location>
</feature>
<evidence type="ECO:0000256" key="3">
    <source>
        <dbReference type="ARBA" id="ARBA00022448"/>
    </source>
</evidence>
<comment type="catalytic activity">
    <reaction evidence="8">
        <text>H2O(in) = H2O(out)</text>
        <dbReference type="Rhea" id="RHEA:29667"/>
        <dbReference type="ChEBI" id="CHEBI:15377"/>
    </reaction>
</comment>
<dbReference type="STRING" id="1314782.A0A165TYD2"/>
<comment type="subcellular location">
    <subcellularLocation>
        <location evidence="1">Membrane</location>
        <topology evidence="1">Multi-pass membrane protein</topology>
    </subcellularLocation>
</comment>
<dbReference type="GO" id="GO:0015250">
    <property type="term" value="F:water channel activity"/>
    <property type="evidence" value="ECO:0007669"/>
    <property type="project" value="TreeGrafter"/>
</dbReference>
<dbReference type="InterPro" id="IPR000425">
    <property type="entry name" value="MIP"/>
</dbReference>
<dbReference type="PRINTS" id="PR00783">
    <property type="entry name" value="MINTRINSICP"/>
</dbReference>
<evidence type="ECO:0000256" key="1">
    <source>
        <dbReference type="ARBA" id="ARBA00004141"/>
    </source>
</evidence>
<dbReference type="GO" id="GO:0015254">
    <property type="term" value="F:glycerol channel activity"/>
    <property type="evidence" value="ECO:0007669"/>
    <property type="project" value="TreeGrafter"/>
</dbReference>
<dbReference type="PANTHER" id="PTHR43829">
    <property type="entry name" value="AQUAPORIN OR AQUAGLYCEROPORIN RELATED"/>
    <property type="match status" value="1"/>
</dbReference>
<accession>A0A165TYD2</accession>
<feature type="transmembrane region" description="Helical" evidence="11">
    <location>
        <begin position="139"/>
        <end position="168"/>
    </location>
</feature>
<evidence type="ECO:0000256" key="11">
    <source>
        <dbReference type="SAM" id="Phobius"/>
    </source>
</evidence>
<keyword evidence="6 11" id="KW-1133">Transmembrane helix</keyword>
<reference evidence="12 13" key="1">
    <citation type="journal article" date="2016" name="Mol. Biol. Evol.">
        <title>Comparative Genomics of Early-Diverging Mushroom-Forming Fungi Provides Insights into the Origins of Lignocellulose Decay Capabilities.</title>
        <authorList>
            <person name="Nagy L.G."/>
            <person name="Riley R."/>
            <person name="Tritt A."/>
            <person name="Adam C."/>
            <person name="Daum C."/>
            <person name="Floudas D."/>
            <person name="Sun H."/>
            <person name="Yadav J.S."/>
            <person name="Pangilinan J."/>
            <person name="Larsson K.H."/>
            <person name="Matsuura K."/>
            <person name="Barry K."/>
            <person name="Labutti K."/>
            <person name="Kuo R."/>
            <person name="Ohm R.A."/>
            <person name="Bhattacharya S.S."/>
            <person name="Shirouzu T."/>
            <person name="Yoshinaga Y."/>
            <person name="Martin F.M."/>
            <person name="Grigoriev I.V."/>
            <person name="Hibbett D.S."/>
        </authorList>
    </citation>
    <scope>NUCLEOTIDE SEQUENCE [LARGE SCALE GENOMIC DNA]</scope>
    <source>
        <strain evidence="12 13">HHB14362 ss-1</strain>
    </source>
</reference>
<dbReference type="FunFam" id="1.20.1080.10:FF:000027">
    <property type="entry name" value="MIP aquaporin"/>
    <property type="match status" value="1"/>
</dbReference>
<dbReference type="InterPro" id="IPR023271">
    <property type="entry name" value="Aquaporin-like"/>
</dbReference>
<dbReference type="NCBIfam" id="TIGR00861">
    <property type="entry name" value="MIP"/>
    <property type="match status" value="1"/>
</dbReference>
<proteinExistence type="inferred from homology"/>
<evidence type="ECO:0000256" key="6">
    <source>
        <dbReference type="ARBA" id="ARBA00022989"/>
    </source>
</evidence>
<dbReference type="GO" id="GO:0005886">
    <property type="term" value="C:plasma membrane"/>
    <property type="evidence" value="ECO:0007669"/>
    <property type="project" value="TreeGrafter"/>
</dbReference>
<evidence type="ECO:0000256" key="4">
    <source>
        <dbReference type="ARBA" id="ARBA00022692"/>
    </source>
</evidence>
<gene>
    <name evidence="12" type="ORF">NEOLEDRAFT_1176783</name>
</gene>
<dbReference type="Pfam" id="PF00230">
    <property type="entry name" value="MIP"/>
    <property type="match status" value="1"/>
</dbReference>
<feature type="compositionally biased region" description="Pro residues" evidence="10">
    <location>
        <begin position="52"/>
        <end position="64"/>
    </location>
</feature>